<dbReference type="SUPFAM" id="SSF52777">
    <property type="entry name" value="CoA-dependent acyltransferases"/>
    <property type="match status" value="1"/>
</dbReference>
<dbReference type="PANTHER" id="PTHR33840">
    <property type="match status" value="1"/>
</dbReference>
<dbReference type="Proteomes" id="UP000654922">
    <property type="component" value="Unassembled WGS sequence"/>
</dbReference>
<evidence type="ECO:0000256" key="1">
    <source>
        <dbReference type="SAM" id="MobiDB-lite"/>
    </source>
</evidence>
<dbReference type="PANTHER" id="PTHR33840:SF2">
    <property type="entry name" value="TLE1 PHOSPHOLIPASE DOMAIN-CONTAINING PROTEIN"/>
    <property type="match status" value="1"/>
</dbReference>
<feature type="region of interest" description="Disordered" evidence="1">
    <location>
        <begin position="218"/>
        <end position="258"/>
    </location>
</feature>
<feature type="domain" description="T6SS Phospholipase effector Tle1-like catalytic" evidence="2">
    <location>
        <begin position="7"/>
        <end position="316"/>
    </location>
</feature>
<name>A0A8H6PNI6_9EURO</name>
<dbReference type="Pfam" id="PF09994">
    <property type="entry name" value="T6SS_Tle1-like_cat"/>
    <property type="match status" value="1"/>
</dbReference>
<evidence type="ECO:0000313" key="3">
    <source>
        <dbReference type="EMBL" id="KAF7157251.1"/>
    </source>
</evidence>
<gene>
    <name evidence="3" type="ORF">CNMCM5623_001374</name>
</gene>
<dbReference type="Gene3D" id="3.30.559.30">
    <property type="entry name" value="Nonribosomal peptide synthetase, condensation domain"/>
    <property type="match status" value="1"/>
</dbReference>
<protein>
    <recommendedName>
        <fullName evidence="2">T6SS Phospholipase effector Tle1-like catalytic domain-containing protein</fullName>
    </recommendedName>
</protein>
<accession>A0A8H6PNI6</accession>
<organism evidence="3 4">
    <name type="scientific">Aspergillus felis</name>
    <dbReference type="NCBI Taxonomy" id="1287682"/>
    <lineage>
        <taxon>Eukaryota</taxon>
        <taxon>Fungi</taxon>
        <taxon>Dikarya</taxon>
        <taxon>Ascomycota</taxon>
        <taxon>Pezizomycotina</taxon>
        <taxon>Eurotiomycetes</taxon>
        <taxon>Eurotiomycetidae</taxon>
        <taxon>Eurotiales</taxon>
        <taxon>Aspergillaceae</taxon>
        <taxon>Aspergillus</taxon>
        <taxon>Aspergillus subgen. Fumigati</taxon>
    </lineage>
</organism>
<dbReference type="AlphaFoldDB" id="A0A8H6PNI6"/>
<reference evidence="3" key="1">
    <citation type="submission" date="2020-06" db="EMBL/GenBank/DDBJ databases">
        <title>Draft genome sequences of strains closely related to Aspergillus parafelis and Aspergillus hiratsukae.</title>
        <authorList>
            <person name="Dos Santos R.A.C."/>
            <person name="Rivero-Menendez O."/>
            <person name="Steenwyk J.L."/>
            <person name="Mead M.E."/>
            <person name="Goldman G.H."/>
            <person name="Alastruey-Izquierdo A."/>
            <person name="Rokas A."/>
        </authorList>
    </citation>
    <scope>NUCLEOTIDE SEQUENCE</scope>
    <source>
        <strain evidence="3">CNM-CM5623</strain>
    </source>
</reference>
<comment type="caution">
    <text evidence="3">The sequence shown here is derived from an EMBL/GenBank/DDBJ whole genome shotgun (WGS) entry which is preliminary data.</text>
</comment>
<dbReference type="OrthoDB" id="3162439at2759"/>
<proteinExistence type="predicted"/>
<evidence type="ECO:0000313" key="4">
    <source>
        <dbReference type="Proteomes" id="UP000654922"/>
    </source>
</evidence>
<dbReference type="EMBL" id="JACBAE010001393">
    <property type="protein sequence ID" value="KAF7157251.1"/>
    <property type="molecule type" value="Genomic_DNA"/>
</dbReference>
<dbReference type="InterPro" id="IPR018712">
    <property type="entry name" value="Tle1-like_cat"/>
</dbReference>
<sequence length="662" mass="75156">MADTPRRQIVLCFDGTGNTFRADGTETNILKICRMLERTDEQSGIGTEITPGSLAAMTLKKSSRLGKSKTLSQALGKSFDQHVLGGYRFLMRHYRTGAEIYIFGFSRGAYTALFLANMLDHTGLLGPDNEEMIPFIWNAFSKWKLARYLGTDQRTEAYDFLRHCRETLCRPVVRARFVGLFDTVNSIADFEIYNDMSSSAVITRHAVSIDERRSKFEPVLLRPRNPNKPPAVRYHRRTKDSPPAEAPGEASNPADDPAAADVTNVAENEDDDLTLCDVEEVWFPGGHADIGGGYQRAPTEKKYQLSHAPLVWMVQEASRCGLRFDEEKLRSAGLVPNPASPDEFYKDLDDSITTGQLHDRLEFGPGMSITSVLVWRIMEYLPIRRADIQPDGSWKPIHWPLHRGWCRDMRPDDVVHVSVFRRMDANPAYRPASLLAGGWNNVRKTPAEFGPGEFVIHEHEGDPVRQTYSLLNPYLYRHSSKHPSRSGRNHPVEGIQDLIGPTTLFLPVRIHLDKAQTVHDLLHSSQGFQAAMIPYEHVGWLELREMEHLKPILRHSLNMNVKPQNVVSLDWGQDLQFQSSYASCDDPFGIEVTLLEGEIEWRIYYDERFITSDTVARLLGDFTRVFKELVTATAQGRSDRVDSWGDDGMSFKEMNRVRLGVY</sequence>
<evidence type="ECO:0000259" key="2">
    <source>
        <dbReference type="Pfam" id="PF09994"/>
    </source>
</evidence>